<gene>
    <name evidence="1" type="ORF">EH198_16415</name>
</gene>
<reference evidence="1 2" key="1">
    <citation type="submission" date="2018-11" db="EMBL/GenBank/DDBJ databases">
        <title>Genome sequence of strain 7197.</title>
        <authorList>
            <person name="Gao J."/>
            <person name="Sun J."/>
        </authorList>
    </citation>
    <scope>NUCLEOTIDE SEQUENCE [LARGE SCALE GENOMIC DNA]</scope>
    <source>
        <strain evidence="1 2">7197</strain>
    </source>
</reference>
<protein>
    <submittedName>
        <fullName evidence="1">Uncharacterized protein</fullName>
    </submittedName>
</protein>
<evidence type="ECO:0000313" key="1">
    <source>
        <dbReference type="EMBL" id="RQW10399.1"/>
    </source>
</evidence>
<organism evidence="1 2">
    <name type="scientific">Paenibacillus rhizophilus</name>
    <dbReference type="NCBI Taxonomy" id="1850366"/>
    <lineage>
        <taxon>Bacteria</taxon>
        <taxon>Bacillati</taxon>
        <taxon>Bacillota</taxon>
        <taxon>Bacilli</taxon>
        <taxon>Bacillales</taxon>
        <taxon>Paenibacillaceae</taxon>
        <taxon>Paenibacillus</taxon>
    </lineage>
</organism>
<dbReference type="EMBL" id="RQPI01000009">
    <property type="protein sequence ID" value="RQW10399.1"/>
    <property type="molecule type" value="Genomic_DNA"/>
</dbReference>
<dbReference type="RefSeq" id="WP_124696581.1">
    <property type="nucleotide sequence ID" value="NZ_JBHUFE010000036.1"/>
</dbReference>
<evidence type="ECO:0000313" key="2">
    <source>
        <dbReference type="Proteomes" id="UP000282529"/>
    </source>
</evidence>
<comment type="caution">
    <text evidence="1">The sequence shown here is derived from an EMBL/GenBank/DDBJ whole genome shotgun (WGS) entry which is preliminary data.</text>
</comment>
<dbReference type="Proteomes" id="UP000282529">
    <property type="component" value="Unassembled WGS sequence"/>
</dbReference>
<proteinExistence type="predicted"/>
<name>A0A3N9P3S8_9BACL</name>
<dbReference type="AlphaFoldDB" id="A0A3N9P3S8"/>
<keyword evidence="2" id="KW-1185">Reference proteome</keyword>
<sequence length="91" mass="10746">MKYRVWNVINLPAEPARIPVDTPKQGIVLIHKMSHEQLERPEIETNAFGLEYFDEEDKKWWEWEDADGYGVTDYEALSDTLVMRDDGEQMD</sequence>
<accession>A0A3N9P3S8</accession>